<evidence type="ECO:0000313" key="8">
    <source>
        <dbReference type="Proteomes" id="UP000827892"/>
    </source>
</evidence>
<dbReference type="PANTHER" id="PTHR12547">
    <property type="entry name" value="CCCH ZINC FINGER/TIS11-RELATED"/>
    <property type="match status" value="1"/>
</dbReference>
<dbReference type="Gene3D" id="4.10.1000.10">
    <property type="entry name" value="Zinc finger, CCCH-type"/>
    <property type="match status" value="1"/>
</dbReference>
<dbReference type="GO" id="GO:0008270">
    <property type="term" value="F:zinc ion binding"/>
    <property type="evidence" value="ECO:0007669"/>
    <property type="project" value="UniProtKB-KW"/>
</dbReference>
<feature type="domain" description="C3H1-type" evidence="6">
    <location>
        <begin position="187"/>
        <end position="211"/>
    </location>
</feature>
<dbReference type="Proteomes" id="UP000827892">
    <property type="component" value="Chromosome II"/>
</dbReference>
<evidence type="ECO:0000256" key="1">
    <source>
        <dbReference type="ARBA" id="ARBA00022723"/>
    </source>
</evidence>
<feature type="compositionally biased region" description="Basic and acidic residues" evidence="5">
    <location>
        <begin position="129"/>
        <end position="143"/>
    </location>
</feature>
<dbReference type="PANTHER" id="PTHR12547:SF18">
    <property type="entry name" value="PROTEIN TIS11"/>
    <property type="match status" value="1"/>
</dbReference>
<evidence type="ECO:0000256" key="3">
    <source>
        <dbReference type="ARBA" id="ARBA00022771"/>
    </source>
</evidence>
<reference evidence="7 8" key="1">
    <citation type="submission" date="2022-05" db="EMBL/GenBank/DDBJ databases">
        <title>Chromosome-level reference genomes for two strains of Caenorhabditis briggsae: an improved platform for comparative genomics.</title>
        <authorList>
            <person name="Stevens L."/>
            <person name="Andersen E.C."/>
        </authorList>
    </citation>
    <scope>NUCLEOTIDE SEQUENCE [LARGE SCALE GENOMIC DNA]</scope>
    <source>
        <strain evidence="7">QX1410_ONT</strain>
        <tissue evidence="7">Whole-organism</tissue>
    </source>
</reference>
<dbReference type="SUPFAM" id="SSF160443">
    <property type="entry name" value="SMR domain-like"/>
    <property type="match status" value="1"/>
</dbReference>
<dbReference type="InterPro" id="IPR045877">
    <property type="entry name" value="ZFP36-like"/>
</dbReference>
<dbReference type="SUPFAM" id="SSF90229">
    <property type="entry name" value="CCCH zinc finger"/>
    <property type="match status" value="1"/>
</dbReference>
<gene>
    <name evidence="7" type="ORF">L3Y34_019368</name>
</gene>
<dbReference type="InterPro" id="IPR036855">
    <property type="entry name" value="Znf_CCCH_sf"/>
</dbReference>
<organism evidence="7 8">
    <name type="scientific">Caenorhabditis briggsae</name>
    <dbReference type="NCBI Taxonomy" id="6238"/>
    <lineage>
        <taxon>Eukaryota</taxon>
        <taxon>Metazoa</taxon>
        <taxon>Ecdysozoa</taxon>
        <taxon>Nematoda</taxon>
        <taxon>Chromadorea</taxon>
        <taxon>Rhabditida</taxon>
        <taxon>Rhabditina</taxon>
        <taxon>Rhabditomorpha</taxon>
        <taxon>Rhabditoidea</taxon>
        <taxon>Rhabditidae</taxon>
        <taxon>Peloderinae</taxon>
        <taxon>Caenorhabditis</taxon>
    </lineage>
</organism>
<dbReference type="Gene3D" id="3.30.1370.110">
    <property type="match status" value="1"/>
</dbReference>
<dbReference type="InterPro" id="IPR036063">
    <property type="entry name" value="Smr_dom_sf"/>
</dbReference>
<feature type="domain" description="C3H1-type" evidence="6">
    <location>
        <begin position="146"/>
        <end position="173"/>
    </location>
</feature>
<evidence type="ECO:0000256" key="5">
    <source>
        <dbReference type="SAM" id="MobiDB-lite"/>
    </source>
</evidence>
<name>A0AAE9DNY8_CAEBR</name>
<keyword evidence="1" id="KW-0479">Metal-binding</keyword>
<keyword evidence="2" id="KW-0677">Repeat</keyword>
<dbReference type="SMART" id="SM00356">
    <property type="entry name" value="ZnF_C3H1"/>
    <property type="match status" value="2"/>
</dbReference>
<evidence type="ECO:0000256" key="4">
    <source>
        <dbReference type="ARBA" id="ARBA00022833"/>
    </source>
</evidence>
<feature type="region of interest" description="Disordered" evidence="5">
    <location>
        <begin position="123"/>
        <end position="143"/>
    </location>
</feature>
<keyword evidence="4" id="KW-0862">Zinc</keyword>
<keyword evidence="3" id="KW-0863">Zinc-finger</keyword>
<proteinExistence type="predicted"/>
<dbReference type="EMBL" id="CP090892">
    <property type="protein sequence ID" value="ULU08200.1"/>
    <property type="molecule type" value="Genomic_DNA"/>
</dbReference>
<dbReference type="GO" id="GO:0043186">
    <property type="term" value="C:P granule"/>
    <property type="evidence" value="ECO:0007669"/>
    <property type="project" value="UniProtKB-ARBA"/>
</dbReference>
<feature type="region of interest" description="Disordered" evidence="5">
    <location>
        <begin position="307"/>
        <end position="326"/>
    </location>
</feature>
<evidence type="ECO:0000259" key="6">
    <source>
        <dbReference type="SMART" id="SM00356"/>
    </source>
</evidence>
<dbReference type="GO" id="GO:0003729">
    <property type="term" value="F:mRNA binding"/>
    <property type="evidence" value="ECO:0007669"/>
    <property type="project" value="InterPro"/>
</dbReference>
<accession>A0AAE9DNY8</accession>
<dbReference type="AlphaFoldDB" id="A0AAE9DNY8"/>
<evidence type="ECO:0000313" key="7">
    <source>
        <dbReference type="EMBL" id="ULU08200.1"/>
    </source>
</evidence>
<sequence length="332" mass="38070">MFSRDRTKLPDSSKVMFASVNSSFLYDAMDGQPQLTSESSWPTVYSTGLEPPSVTFLYWQGAQTGYFYPVVQDSTSYSSSYSFMEPIHYQVEPRQVDFSTQYQGQCYLEPILCQVEQQPSDEQSLVEGLESKDEGTKDQENEKPAGYKTRLCTHYSSGRKCPKRSKCQFAHGPKELRSRVSPAKDPRLKTMVCRSIGSCSLGIRCRFLHPEDIQDYRKAMDFEEKKDAHSKKVQSLHNIRKHHPAGSQEAMDVELEINRSVREYNGKRPRGDHYYDLHGMTTNGAEIYVEEIVVEMRKEQVKRGWFETGRGNHSKTGRGNHSIPSSRLLNVF</sequence>
<evidence type="ECO:0000256" key="2">
    <source>
        <dbReference type="ARBA" id="ARBA00022737"/>
    </source>
</evidence>
<protein>
    <recommendedName>
        <fullName evidence="6">C3H1-type domain-containing protein</fullName>
    </recommendedName>
</protein>
<dbReference type="InterPro" id="IPR000571">
    <property type="entry name" value="Znf_CCCH"/>
</dbReference>